<proteinExistence type="inferred from homology"/>
<evidence type="ECO:0000256" key="1">
    <source>
        <dbReference type="ARBA" id="ARBA00004651"/>
    </source>
</evidence>
<protein>
    <submittedName>
        <fullName evidence="9">Multiple sugar ABC transporter, membrane-spanning permease protein MsmF</fullName>
    </submittedName>
</protein>
<evidence type="ECO:0000256" key="7">
    <source>
        <dbReference type="RuleBase" id="RU363032"/>
    </source>
</evidence>
<dbReference type="Gene3D" id="1.10.3720.10">
    <property type="entry name" value="MetI-like"/>
    <property type="match status" value="1"/>
</dbReference>
<comment type="similarity">
    <text evidence="7">Belongs to the binding-protein-dependent transport system permease family.</text>
</comment>
<feature type="transmembrane region" description="Helical" evidence="7">
    <location>
        <begin position="80"/>
        <end position="104"/>
    </location>
</feature>
<organism evidence="9 10">
    <name type="scientific">Bacillus badius</name>
    <dbReference type="NCBI Taxonomy" id="1455"/>
    <lineage>
        <taxon>Bacteria</taxon>
        <taxon>Bacillati</taxon>
        <taxon>Bacillota</taxon>
        <taxon>Bacilli</taxon>
        <taxon>Bacillales</taxon>
        <taxon>Bacillaceae</taxon>
        <taxon>Pseudobacillus</taxon>
    </lineage>
</organism>
<dbReference type="InterPro" id="IPR000515">
    <property type="entry name" value="MetI-like"/>
</dbReference>
<evidence type="ECO:0000256" key="6">
    <source>
        <dbReference type="ARBA" id="ARBA00023136"/>
    </source>
</evidence>
<evidence type="ECO:0000259" key="8">
    <source>
        <dbReference type="PROSITE" id="PS50928"/>
    </source>
</evidence>
<reference evidence="9 10" key="1">
    <citation type="submission" date="2015-01" db="EMBL/GenBank/DDBJ databases">
        <title>Genome Assembly of Bacillus badius MTCC 1458.</title>
        <authorList>
            <person name="Verma A."/>
            <person name="Khatri I."/>
            <person name="Mual P."/>
            <person name="Subramanian S."/>
            <person name="Krishnamurthi S."/>
        </authorList>
    </citation>
    <scope>NUCLEOTIDE SEQUENCE [LARGE SCALE GENOMIC DNA]</scope>
    <source>
        <strain evidence="9 10">MTCC 1458</strain>
    </source>
</reference>
<keyword evidence="4 7" id="KW-0812">Transmembrane</keyword>
<dbReference type="CDD" id="cd06261">
    <property type="entry name" value="TM_PBP2"/>
    <property type="match status" value="1"/>
</dbReference>
<evidence type="ECO:0000256" key="2">
    <source>
        <dbReference type="ARBA" id="ARBA00022448"/>
    </source>
</evidence>
<evidence type="ECO:0000313" key="9">
    <source>
        <dbReference type="EMBL" id="KIL78429.1"/>
    </source>
</evidence>
<feature type="transmembrane region" description="Helical" evidence="7">
    <location>
        <begin position="208"/>
        <end position="230"/>
    </location>
</feature>
<dbReference type="InterPro" id="IPR051393">
    <property type="entry name" value="ABC_transporter_permease"/>
</dbReference>
<dbReference type="EMBL" id="JXLP01000009">
    <property type="protein sequence ID" value="KIL78429.1"/>
    <property type="molecule type" value="Genomic_DNA"/>
</dbReference>
<evidence type="ECO:0000256" key="5">
    <source>
        <dbReference type="ARBA" id="ARBA00022989"/>
    </source>
</evidence>
<keyword evidence="2 7" id="KW-0813">Transport</keyword>
<dbReference type="Pfam" id="PF00528">
    <property type="entry name" value="BPD_transp_1"/>
    <property type="match status" value="1"/>
</dbReference>
<keyword evidence="6 7" id="KW-0472">Membrane</keyword>
<dbReference type="RefSeq" id="WP_041095012.1">
    <property type="nucleotide sequence ID" value="NZ_JARTHD010000012.1"/>
</dbReference>
<keyword evidence="5 7" id="KW-1133">Transmembrane helix</keyword>
<dbReference type="PANTHER" id="PTHR30193:SF37">
    <property type="entry name" value="INNER MEMBRANE ABC TRANSPORTER PERMEASE PROTEIN YCJO"/>
    <property type="match status" value="1"/>
</dbReference>
<dbReference type="PROSITE" id="PS50928">
    <property type="entry name" value="ABC_TM1"/>
    <property type="match status" value="1"/>
</dbReference>
<gene>
    <name evidence="9" type="ORF">SD77_4109</name>
</gene>
<evidence type="ECO:0000313" key="10">
    <source>
        <dbReference type="Proteomes" id="UP000031982"/>
    </source>
</evidence>
<keyword evidence="10" id="KW-1185">Reference proteome</keyword>
<keyword evidence="3" id="KW-1003">Cell membrane</keyword>
<accession>A0ABR5AUW3</accession>
<feature type="transmembrane region" description="Helical" evidence="7">
    <location>
        <begin position="116"/>
        <end position="135"/>
    </location>
</feature>
<evidence type="ECO:0000256" key="4">
    <source>
        <dbReference type="ARBA" id="ARBA00022692"/>
    </source>
</evidence>
<feature type="transmembrane region" description="Helical" evidence="7">
    <location>
        <begin position="21"/>
        <end position="45"/>
    </location>
</feature>
<dbReference type="PANTHER" id="PTHR30193">
    <property type="entry name" value="ABC TRANSPORTER PERMEASE PROTEIN"/>
    <property type="match status" value="1"/>
</dbReference>
<comment type="subcellular location">
    <subcellularLocation>
        <location evidence="1 7">Cell membrane</location>
        <topology evidence="1 7">Multi-pass membrane protein</topology>
    </subcellularLocation>
</comment>
<name>A0ABR5AUW3_BACBA</name>
<dbReference type="InterPro" id="IPR035906">
    <property type="entry name" value="MetI-like_sf"/>
</dbReference>
<feature type="domain" description="ABC transmembrane type-1" evidence="8">
    <location>
        <begin position="76"/>
        <end position="290"/>
    </location>
</feature>
<dbReference type="Proteomes" id="UP000031982">
    <property type="component" value="Unassembled WGS sequence"/>
</dbReference>
<evidence type="ECO:0000256" key="3">
    <source>
        <dbReference type="ARBA" id="ARBA00022475"/>
    </source>
</evidence>
<feature type="transmembrane region" description="Helical" evidence="7">
    <location>
        <begin position="162"/>
        <end position="187"/>
    </location>
</feature>
<feature type="transmembrane region" description="Helical" evidence="7">
    <location>
        <begin position="270"/>
        <end position="289"/>
    </location>
</feature>
<dbReference type="SUPFAM" id="SSF161098">
    <property type="entry name" value="MetI-like"/>
    <property type="match status" value="1"/>
</dbReference>
<comment type="caution">
    <text evidence="9">The sequence shown here is derived from an EMBL/GenBank/DDBJ whole genome shotgun (WGS) entry which is preliminary data.</text>
</comment>
<sequence>MQAAKPAKIKFTADHWKAYGLLIPSLIIFILFMFWPFMYTIYLSFFDWNMVKPTKEFVGLQNYKEVLTDPTTYKVFGNTLLYIGLLLIINLIIPYILAFVLDIVLKRFNHLYKGAIFLPSVISLVVGSILFTWLLNPVSGPAAIILGWFGIDMPIWSKLDGWVIVVLSLITSWKVFGYNFIVLYASVNGISREVIEAARLDGVPLWKIFFHLVLPMSSATGIYVFIITIVQGLQYVFTPIKVITQGGPNYASSNAIYHAYHEAFVLYRTGHSAALSILTMAIFILLLILEFKFVERGIHYEN</sequence>